<dbReference type="InterPro" id="IPR036063">
    <property type="entry name" value="Smr_dom_sf"/>
</dbReference>
<evidence type="ECO:0000259" key="1">
    <source>
        <dbReference type="PROSITE" id="PS50828"/>
    </source>
</evidence>
<reference evidence="2 3" key="1">
    <citation type="submission" date="2018-07" db="EMBL/GenBank/DDBJ databases">
        <title>Genomic Encyclopedia of Type Strains, Phase IV (KMG-IV): sequencing the most valuable type-strain genomes for metagenomic binning, comparative biology and taxonomic classification.</title>
        <authorList>
            <person name="Goeker M."/>
        </authorList>
    </citation>
    <scope>NUCLEOTIDE SEQUENCE [LARGE SCALE GENOMIC DNA]</scope>
    <source>
        <strain evidence="2 3">DSM 16500</strain>
    </source>
</reference>
<gene>
    <name evidence="2" type="ORF">C8D86_10638</name>
</gene>
<keyword evidence="3" id="KW-1185">Reference proteome</keyword>
<dbReference type="PROSITE" id="PS50828">
    <property type="entry name" value="SMR"/>
    <property type="match status" value="1"/>
</dbReference>
<protein>
    <submittedName>
        <fullName evidence="2">DNA-nicking Smr family endonuclease</fullName>
    </submittedName>
</protein>
<dbReference type="SUPFAM" id="SSF160443">
    <property type="entry name" value="SMR domain-like"/>
    <property type="match status" value="1"/>
</dbReference>
<dbReference type="EMBL" id="QQAX01000006">
    <property type="protein sequence ID" value="RDI46034.1"/>
    <property type="molecule type" value="Genomic_DNA"/>
</dbReference>
<dbReference type="InterPro" id="IPR002625">
    <property type="entry name" value="Smr_dom"/>
</dbReference>
<dbReference type="AlphaFoldDB" id="A0A370GU10"/>
<dbReference type="PANTHER" id="PTHR35562">
    <property type="entry name" value="DNA ENDONUCLEASE SMRA-RELATED"/>
    <property type="match status" value="1"/>
</dbReference>
<name>A0A370GU10_9COXI</name>
<keyword evidence="2" id="KW-0540">Nuclease</keyword>
<dbReference type="RefSeq" id="WP_114833931.1">
    <property type="nucleotide sequence ID" value="NZ_LR699114.1"/>
</dbReference>
<organism evidence="2 3">
    <name type="scientific">Aquicella lusitana</name>
    <dbReference type="NCBI Taxonomy" id="254246"/>
    <lineage>
        <taxon>Bacteria</taxon>
        <taxon>Pseudomonadati</taxon>
        <taxon>Pseudomonadota</taxon>
        <taxon>Gammaproteobacteria</taxon>
        <taxon>Legionellales</taxon>
        <taxon>Coxiellaceae</taxon>
        <taxon>Aquicella</taxon>
    </lineage>
</organism>
<keyword evidence="2" id="KW-0378">Hydrolase</keyword>
<feature type="domain" description="Smr" evidence="1">
    <location>
        <begin position="94"/>
        <end position="173"/>
    </location>
</feature>
<dbReference type="OrthoDB" id="9808881at2"/>
<accession>A0A370GU10</accession>
<evidence type="ECO:0000313" key="3">
    <source>
        <dbReference type="Proteomes" id="UP000254720"/>
    </source>
</evidence>
<dbReference type="Gene3D" id="3.30.1370.110">
    <property type="match status" value="1"/>
</dbReference>
<dbReference type="SMART" id="SM00463">
    <property type="entry name" value="SMR"/>
    <property type="match status" value="1"/>
</dbReference>
<proteinExistence type="predicted"/>
<evidence type="ECO:0000313" key="2">
    <source>
        <dbReference type="EMBL" id="RDI46034.1"/>
    </source>
</evidence>
<keyword evidence="2" id="KW-0255">Endonuclease</keyword>
<dbReference type="PANTHER" id="PTHR35562:SF2">
    <property type="entry name" value="DNA ENDONUCLEASE SMRA-RELATED"/>
    <property type="match status" value="1"/>
</dbReference>
<sequence length="176" mass="19796">MSKKSKISQEDIDAFLQAMKGTKPLTQNKIRLVSSPPKRTIRLPAAEDEPLIIRESQALAAVEGEDFIGYKHPSISNKMLRKLRKGQYNVEAILDLHGMSIEEAKIATDRFLQQCLHEGIRVGLIIHGKGRHSQTPILKNKLNHWLRELDVVLAFCSAAPSHGSRGAIYILLKRTR</sequence>
<dbReference type="Pfam" id="PF01713">
    <property type="entry name" value="Smr"/>
    <property type="match status" value="1"/>
</dbReference>
<dbReference type="Proteomes" id="UP000254720">
    <property type="component" value="Unassembled WGS sequence"/>
</dbReference>
<dbReference type="GO" id="GO:0004519">
    <property type="term" value="F:endonuclease activity"/>
    <property type="evidence" value="ECO:0007669"/>
    <property type="project" value="UniProtKB-KW"/>
</dbReference>
<comment type="caution">
    <text evidence="2">The sequence shown here is derived from an EMBL/GenBank/DDBJ whole genome shotgun (WGS) entry which is preliminary data.</text>
</comment>